<dbReference type="EMBL" id="LAVV01004921">
    <property type="protein sequence ID" value="KNZ61163.1"/>
    <property type="molecule type" value="Genomic_DNA"/>
</dbReference>
<feature type="compositionally biased region" description="Acidic residues" evidence="1">
    <location>
        <begin position="202"/>
        <end position="216"/>
    </location>
</feature>
<keyword evidence="3" id="KW-1185">Reference proteome</keyword>
<reference evidence="2 3" key="1">
    <citation type="submission" date="2015-08" db="EMBL/GenBank/DDBJ databases">
        <title>Next Generation Sequencing and Analysis of the Genome of Puccinia sorghi L Schw, the Causal Agent of Maize Common Rust.</title>
        <authorList>
            <person name="Rochi L."/>
            <person name="Burguener G."/>
            <person name="Darino M."/>
            <person name="Turjanski A."/>
            <person name="Kreff E."/>
            <person name="Dieguez M.J."/>
            <person name="Sacco F."/>
        </authorList>
    </citation>
    <scope>NUCLEOTIDE SEQUENCE [LARGE SCALE GENOMIC DNA]</scope>
    <source>
        <strain evidence="2 3">RO10H11247</strain>
    </source>
</reference>
<protein>
    <submittedName>
        <fullName evidence="2">Uncharacterized protein</fullName>
    </submittedName>
</protein>
<evidence type="ECO:0000313" key="3">
    <source>
        <dbReference type="Proteomes" id="UP000037035"/>
    </source>
</evidence>
<name>A0A0L6VK71_9BASI</name>
<comment type="caution">
    <text evidence="2">The sequence shown here is derived from an EMBL/GenBank/DDBJ whole genome shotgun (WGS) entry which is preliminary data.</text>
</comment>
<dbReference type="AlphaFoldDB" id="A0A0L6VK71"/>
<sequence length="720" mass="81481">MYIMLSSRNTFEKKKRKENYEMRDMSLPLLINFRNTTSRFLLKLEHTATTSLTSRKESTKSRPCHIAQTTRELFFGTGNVESANCPNSQSLQPSKHPQRGYPLTFTTQNGSVAYWRRRRNQSQTLKRIRGMSTRNSVIHHSLANNGISWPSHTACWKLICLTLDQTMVKCVQTSRATQRVRGMTWMILALIFWKTKGDEDGDYEDDSDNGTNEDDNNNNQHGSNFNDNVDVDMAPTKYGVNQSLLSMMEEEEDGCSILSVFDVGKNIDSLFLILEHLGCSSLKRLSINTIKKNSCSSFSIIPQLGKPLASLEGGLGDHNTNYFVKTVAHPKNIPSNMSLLKYQQRAVKLDDVKVKYNRLFLSLLSTVRCGSSTTGALLGIGKQTTLRWDTYFKSESKILKFPVLINSIYITRITSHFTNSINLSPISKPNLIFKKQLIPLQDHLKNSAPLRSSLLNINNPLEIYSFFSPICRKISTSFVSQTFSLPSFLSSVLSYSLMKPVIHLLDMMQYEAAGFIQYPKTQLWNIQNSERLDLKWSTSGSPVLPLCINPHCLKIYICCHTSKNQHIRYRLGSQVLLIRTAATSDQGAPHLEAPVQMGINQALHPYPLEKIPSSTHLMLSCLQDCLTNPPPPCSRFHLHWLCFAENYCWSFTSFQRFYQDSGKEIGDGSNKNMCDFGVEAGNFVVMSVSGHTFMMCIFEILVRLVGGRQVLTSADNIPLR</sequence>
<accession>A0A0L6VK71</accession>
<proteinExistence type="predicted"/>
<feature type="compositionally biased region" description="Low complexity" evidence="1">
    <location>
        <begin position="217"/>
        <end position="228"/>
    </location>
</feature>
<feature type="region of interest" description="Disordered" evidence="1">
    <location>
        <begin position="202"/>
        <end position="230"/>
    </location>
</feature>
<evidence type="ECO:0000313" key="2">
    <source>
        <dbReference type="EMBL" id="KNZ61163.1"/>
    </source>
</evidence>
<dbReference type="Proteomes" id="UP000037035">
    <property type="component" value="Unassembled WGS sequence"/>
</dbReference>
<dbReference type="VEuPathDB" id="FungiDB:VP01_1442g1"/>
<organism evidence="2 3">
    <name type="scientific">Puccinia sorghi</name>
    <dbReference type="NCBI Taxonomy" id="27349"/>
    <lineage>
        <taxon>Eukaryota</taxon>
        <taxon>Fungi</taxon>
        <taxon>Dikarya</taxon>
        <taxon>Basidiomycota</taxon>
        <taxon>Pucciniomycotina</taxon>
        <taxon>Pucciniomycetes</taxon>
        <taxon>Pucciniales</taxon>
        <taxon>Pucciniaceae</taxon>
        <taxon>Puccinia</taxon>
    </lineage>
</organism>
<evidence type="ECO:0000256" key="1">
    <source>
        <dbReference type="SAM" id="MobiDB-lite"/>
    </source>
</evidence>
<gene>
    <name evidence="2" type="ORF">VP01_1442g1</name>
</gene>